<dbReference type="PROSITE" id="PS50011">
    <property type="entry name" value="PROTEIN_KINASE_DOM"/>
    <property type="match status" value="1"/>
</dbReference>
<dbReference type="Pfam" id="PF00069">
    <property type="entry name" value="Pkinase"/>
    <property type="match status" value="1"/>
</dbReference>
<dbReference type="InterPro" id="IPR053137">
    <property type="entry name" value="NLR-like"/>
</dbReference>
<evidence type="ECO:0000313" key="7">
    <source>
        <dbReference type="Proteomes" id="UP001216907"/>
    </source>
</evidence>
<dbReference type="InterPro" id="IPR011009">
    <property type="entry name" value="Kinase-like_dom_sf"/>
</dbReference>
<dbReference type="SUPFAM" id="SSF48452">
    <property type="entry name" value="TPR-like"/>
    <property type="match status" value="3"/>
</dbReference>
<feature type="compositionally biased region" description="Basic and acidic residues" evidence="4">
    <location>
        <begin position="9"/>
        <end position="28"/>
    </location>
</feature>
<feature type="binding site" evidence="3">
    <location>
        <position position="154"/>
    </location>
    <ligand>
        <name>ATP</name>
        <dbReference type="ChEBI" id="CHEBI:30616"/>
    </ligand>
</feature>
<dbReference type="Pfam" id="PF13424">
    <property type="entry name" value="TPR_12"/>
    <property type="match status" value="3"/>
</dbReference>
<dbReference type="PROSITE" id="PS00107">
    <property type="entry name" value="PROTEIN_KINASE_ATP"/>
    <property type="match status" value="1"/>
</dbReference>
<dbReference type="InterPro" id="IPR008271">
    <property type="entry name" value="Ser/Thr_kinase_AS"/>
</dbReference>
<evidence type="ECO:0000256" key="2">
    <source>
        <dbReference type="ARBA" id="ARBA00022840"/>
    </source>
</evidence>
<proteinExistence type="predicted"/>
<dbReference type="PANTHER" id="PTHR46082:SF6">
    <property type="entry name" value="AAA+ ATPASE DOMAIN-CONTAINING PROTEIN-RELATED"/>
    <property type="match status" value="1"/>
</dbReference>
<dbReference type="InterPro" id="IPR011990">
    <property type="entry name" value="TPR-like_helical_dom_sf"/>
</dbReference>
<evidence type="ECO:0000256" key="1">
    <source>
        <dbReference type="ARBA" id="ARBA00022741"/>
    </source>
</evidence>
<gene>
    <name evidence="6" type="ORF">PZE19_31580</name>
</gene>
<dbReference type="SUPFAM" id="SSF56112">
    <property type="entry name" value="Protein kinase-like (PK-like)"/>
    <property type="match status" value="1"/>
</dbReference>
<name>A0ABT6FL79_9BACT</name>
<sequence>MPSAAVATDVRRMEARPRDEDRPIAPDPRRCRDVFLAAVEHLDPASRRDFLDRECSTDAALRRRVEDLLQSHDRPEDGDGRAAATSDAVTMDHAATPPGETASAFGRTASVPTMEGPGARIGPYKLLQPIGEGGMGVVYMAEQEIPVRRRVALKIIKAGMDSAQVVARFEAERQALAMMDHQSIARVLEAGATEGGRPYFVMELVNGVPITQYCDEAALDPRERLELFIPVCHAVQHAHQKGVVHRDIKPSNILVTLYDGEPVPKVIDFGIAKAVDRRLTERTMFTEFGSIVGTLEYMSPEQAEMSALGVDTRSDVYSLGVLLYELMTGSTPLERAKLAQAGYVEILKRIKEEEPPRPSTRLSSSGDRLPAISAMRRTEATKLSRLMRGELDWIVMKALEKDRSRRYETADGFARDVRRHLDGDPVEACPPSASYRLRKFVGRHRTALAAVSAFSTLLAIGSVLSAWQAIRATRAEAAAKAEGEKAGRSAEESRAVLRFFQDQVLAATRPEGVEGGLGKDVTIRHALDAAEPTIAAAFRDQPAVEGSLRQVLGQTYDYLGESKLAIRQHERAVDVRKALLGPDHPATLDSQSDLAEAYSVAGDLVRALPLFERTLASQSAVLGPDHPDTLNTQYNLAHAYRSSGRIDLATTMHERTLTARRATLGPGHRHTLCSEHDLAGTYLMAGRVDRAIPLFERNLAAWTAKFGADHPDALGCRSSLAGAYMAAGRNELAIAPLVECLAIQARKLGPSHPQTIYCRDSLAKAYMATGRHDLAIPILEAALDARTKDPGPDDPVTLGLRHELAFARRATDRVDLAVPLWERTLDGMRATLGRDHPDTLNVENSLAAAYIDQGDSARAEPMLREALAGRRRRLGLDHPHVAGTLAILGGMLADQRRWAEAEPLLRESLAIRDVKTPDDWNRFHTQSLLGGILLGREEYAAAEPLLLSGCEGMKSREAEIPAWLWNRLDQAVGRVVQLYASTGREEQVPAWRAKLDGLPGEAASHP</sequence>
<reference evidence="6 7" key="1">
    <citation type="submission" date="2023-03" db="EMBL/GenBank/DDBJ databases">
        <title>Paludisphaera mucosa sp. nov. a novel planctomycete from northern fen.</title>
        <authorList>
            <person name="Ivanova A."/>
        </authorList>
    </citation>
    <scope>NUCLEOTIDE SEQUENCE [LARGE SCALE GENOMIC DNA]</scope>
    <source>
        <strain evidence="6 7">Pla2</strain>
    </source>
</reference>
<keyword evidence="2 3" id="KW-0067">ATP-binding</keyword>
<dbReference type="PROSITE" id="PS00108">
    <property type="entry name" value="PROTEIN_KINASE_ST"/>
    <property type="match status" value="1"/>
</dbReference>
<dbReference type="Gene3D" id="1.10.510.10">
    <property type="entry name" value="Transferase(Phosphotransferase) domain 1"/>
    <property type="match status" value="1"/>
</dbReference>
<keyword evidence="7" id="KW-1185">Reference proteome</keyword>
<dbReference type="Proteomes" id="UP001216907">
    <property type="component" value="Unassembled WGS sequence"/>
</dbReference>
<dbReference type="InterPro" id="IPR017441">
    <property type="entry name" value="Protein_kinase_ATP_BS"/>
</dbReference>
<dbReference type="InterPro" id="IPR019734">
    <property type="entry name" value="TPR_rpt"/>
</dbReference>
<dbReference type="SMART" id="SM00220">
    <property type="entry name" value="S_TKc"/>
    <property type="match status" value="1"/>
</dbReference>
<dbReference type="Gene3D" id="1.25.40.10">
    <property type="entry name" value="Tetratricopeptide repeat domain"/>
    <property type="match status" value="2"/>
</dbReference>
<dbReference type="SMART" id="SM00028">
    <property type="entry name" value="TPR"/>
    <property type="match status" value="6"/>
</dbReference>
<evidence type="ECO:0000259" key="5">
    <source>
        <dbReference type="PROSITE" id="PS50011"/>
    </source>
</evidence>
<dbReference type="Pfam" id="PF13374">
    <property type="entry name" value="TPR_10"/>
    <property type="match status" value="3"/>
</dbReference>
<evidence type="ECO:0000313" key="6">
    <source>
        <dbReference type="EMBL" id="MDG3008333.1"/>
    </source>
</evidence>
<dbReference type="RefSeq" id="WP_277864658.1">
    <property type="nucleotide sequence ID" value="NZ_JARRAG010000005.1"/>
</dbReference>
<feature type="domain" description="Protein kinase" evidence="5">
    <location>
        <begin position="124"/>
        <end position="421"/>
    </location>
</feature>
<dbReference type="EMBL" id="JARRAG010000005">
    <property type="protein sequence ID" value="MDG3008333.1"/>
    <property type="molecule type" value="Genomic_DNA"/>
</dbReference>
<comment type="caution">
    <text evidence="6">The sequence shown here is derived from an EMBL/GenBank/DDBJ whole genome shotgun (WGS) entry which is preliminary data.</text>
</comment>
<evidence type="ECO:0000256" key="3">
    <source>
        <dbReference type="PROSITE-ProRule" id="PRU10141"/>
    </source>
</evidence>
<accession>A0ABT6FL79</accession>
<feature type="region of interest" description="Disordered" evidence="4">
    <location>
        <begin position="1"/>
        <end position="28"/>
    </location>
</feature>
<protein>
    <submittedName>
        <fullName evidence="6">Tetratricopeptide repeat protein</fullName>
    </submittedName>
</protein>
<dbReference type="InterPro" id="IPR000719">
    <property type="entry name" value="Prot_kinase_dom"/>
</dbReference>
<dbReference type="Gene3D" id="3.30.200.20">
    <property type="entry name" value="Phosphorylase Kinase, domain 1"/>
    <property type="match status" value="1"/>
</dbReference>
<organism evidence="6 7">
    <name type="scientific">Paludisphaera mucosa</name>
    <dbReference type="NCBI Taxonomy" id="3030827"/>
    <lineage>
        <taxon>Bacteria</taxon>
        <taxon>Pseudomonadati</taxon>
        <taxon>Planctomycetota</taxon>
        <taxon>Planctomycetia</taxon>
        <taxon>Isosphaerales</taxon>
        <taxon>Isosphaeraceae</taxon>
        <taxon>Paludisphaera</taxon>
    </lineage>
</organism>
<dbReference type="PANTHER" id="PTHR46082">
    <property type="entry name" value="ATP/GTP-BINDING PROTEIN-RELATED"/>
    <property type="match status" value="1"/>
</dbReference>
<dbReference type="CDD" id="cd14014">
    <property type="entry name" value="STKc_PknB_like"/>
    <property type="match status" value="1"/>
</dbReference>
<keyword evidence="1 3" id="KW-0547">Nucleotide-binding</keyword>
<evidence type="ECO:0000256" key="4">
    <source>
        <dbReference type="SAM" id="MobiDB-lite"/>
    </source>
</evidence>